<keyword evidence="1" id="KW-1133">Transmembrane helix</keyword>
<feature type="transmembrane region" description="Helical" evidence="1">
    <location>
        <begin position="34"/>
        <end position="51"/>
    </location>
</feature>
<dbReference type="Proteomes" id="UP001597151">
    <property type="component" value="Unassembled WGS sequence"/>
</dbReference>
<organism evidence="2 3">
    <name type="scientific">Seohaeicola saemankumensis</name>
    <dbReference type="NCBI Taxonomy" id="481181"/>
    <lineage>
        <taxon>Bacteria</taxon>
        <taxon>Pseudomonadati</taxon>
        <taxon>Pseudomonadota</taxon>
        <taxon>Alphaproteobacteria</taxon>
        <taxon>Rhodobacterales</taxon>
        <taxon>Roseobacteraceae</taxon>
        <taxon>Seohaeicola</taxon>
    </lineage>
</organism>
<keyword evidence="1" id="KW-0812">Transmembrane</keyword>
<gene>
    <name evidence="2" type="ORF">ACFQ3C_08715</name>
</gene>
<accession>A0ABW3TC56</accession>
<dbReference type="EMBL" id="JBHTKR010000003">
    <property type="protein sequence ID" value="MFD1194749.1"/>
    <property type="molecule type" value="Genomic_DNA"/>
</dbReference>
<keyword evidence="3" id="KW-1185">Reference proteome</keyword>
<comment type="caution">
    <text evidence="2">The sequence shown here is derived from an EMBL/GenBank/DDBJ whole genome shotgun (WGS) entry which is preliminary data.</text>
</comment>
<keyword evidence="1" id="KW-0472">Membrane</keyword>
<name>A0ABW3TC56_9RHOB</name>
<proteinExistence type="predicted"/>
<dbReference type="RefSeq" id="WP_380790624.1">
    <property type="nucleotide sequence ID" value="NZ_JBHTKR010000003.1"/>
</dbReference>
<evidence type="ECO:0000313" key="3">
    <source>
        <dbReference type="Proteomes" id="UP001597151"/>
    </source>
</evidence>
<evidence type="ECO:0000313" key="2">
    <source>
        <dbReference type="EMBL" id="MFD1194749.1"/>
    </source>
</evidence>
<sequence length="54" mass="5950">MTRMTLLLTALWATPVLADSGLHMHPHADHPAWSLIMLASAVVGAAAYLAWRRR</sequence>
<reference evidence="3" key="1">
    <citation type="journal article" date="2019" name="Int. J. Syst. Evol. Microbiol.">
        <title>The Global Catalogue of Microorganisms (GCM) 10K type strain sequencing project: providing services to taxonomists for standard genome sequencing and annotation.</title>
        <authorList>
            <consortium name="The Broad Institute Genomics Platform"/>
            <consortium name="The Broad Institute Genome Sequencing Center for Infectious Disease"/>
            <person name="Wu L."/>
            <person name="Ma J."/>
        </authorList>
    </citation>
    <scope>NUCLEOTIDE SEQUENCE [LARGE SCALE GENOMIC DNA]</scope>
    <source>
        <strain evidence="3">CCUG 55328</strain>
    </source>
</reference>
<protein>
    <submittedName>
        <fullName evidence="2">Peptidase M23</fullName>
    </submittedName>
</protein>
<evidence type="ECO:0000256" key="1">
    <source>
        <dbReference type="SAM" id="Phobius"/>
    </source>
</evidence>